<dbReference type="GO" id="GO:0033754">
    <property type="term" value="F:indoleamine 2,3-dioxygenase activity"/>
    <property type="evidence" value="ECO:0007669"/>
    <property type="project" value="TreeGrafter"/>
</dbReference>
<feature type="compositionally biased region" description="Low complexity" evidence="5">
    <location>
        <begin position="19"/>
        <end position="36"/>
    </location>
</feature>
<dbReference type="InterPro" id="IPR037217">
    <property type="entry name" value="Trp/Indoleamine_2_3_dOase-like"/>
</dbReference>
<dbReference type="Pfam" id="PF01231">
    <property type="entry name" value="IDO"/>
    <property type="match status" value="2"/>
</dbReference>
<evidence type="ECO:0008006" key="8">
    <source>
        <dbReference type="Google" id="ProtNLM"/>
    </source>
</evidence>
<keyword evidence="7" id="KW-1185">Reference proteome</keyword>
<dbReference type="GO" id="GO:0005737">
    <property type="term" value="C:cytoplasm"/>
    <property type="evidence" value="ECO:0007669"/>
    <property type="project" value="TreeGrafter"/>
</dbReference>
<accession>A0A409YFR9</accession>
<name>A0A409YFR9_9AGAR</name>
<dbReference type="STRING" id="181874.A0A409YFR9"/>
<feature type="region of interest" description="Disordered" evidence="5">
    <location>
        <begin position="442"/>
        <end position="491"/>
    </location>
</feature>
<evidence type="ECO:0000256" key="5">
    <source>
        <dbReference type="SAM" id="MobiDB-lite"/>
    </source>
</evidence>
<feature type="region of interest" description="Disordered" evidence="5">
    <location>
        <begin position="1"/>
        <end position="36"/>
    </location>
</feature>
<reference evidence="6 7" key="1">
    <citation type="journal article" date="2018" name="Evol. Lett.">
        <title>Horizontal gene cluster transfer increased hallucinogenic mushroom diversity.</title>
        <authorList>
            <person name="Reynolds H.T."/>
            <person name="Vijayakumar V."/>
            <person name="Gluck-Thaler E."/>
            <person name="Korotkin H.B."/>
            <person name="Matheny P.B."/>
            <person name="Slot J.C."/>
        </authorList>
    </citation>
    <scope>NUCLEOTIDE SEQUENCE [LARGE SCALE GENOMIC DNA]</scope>
    <source>
        <strain evidence="6 7">2629</strain>
    </source>
</reference>
<feature type="binding site" description="proximal binding residue" evidence="4">
    <location>
        <position position="516"/>
    </location>
    <ligand>
        <name>heme b</name>
        <dbReference type="ChEBI" id="CHEBI:60344"/>
    </ligand>
    <ligandPart>
        <name>Fe</name>
        <dbReference type="ChEBI" id="CHEBI:18248"/>
    </ligandPart>
</feature>
<evidence type="ECO:0000256" key="1">
    <source>
        <dbReference type="ARBA" id="ARBA00007119"/>
    </source>
</evidence>
<organism evidence="6 7">
    <name type="scientific">Panaeolus cyanescens</name>
    <dbReference type="NCBI Taxonomy" id="181874"/>
    <lineage>
        <taxon>Eukaryota</taxon>
        <taxon>Fungi</taxon>
        <taxon>Dikarya</taxon>
        <taxon>Basidiomycota</taxon>
        <taxon>Agaricomycotina</taxon>
        <taxon>Agaricomycetes</taxon>
        <taxon>Agaricomycetidae</taxon>
        <taxon>Agaricales</taxon>
        <taxon>Agaricineae</taxon>
        <taxon>Galeropsidaceae</taxon>
        <taxon>Panaeolus</taxon>
    </lineage>
</organism>
<evidence type="ECO:0000313" key="6">
    <source>
        <dbReference type="EMBL" id="PPR01841.1"/>
    </source>
</evidence>
<dbReference type="Gene3D" id="1.20.58.480">
    <property type="match status" value="1"/>
</dbReference>
<keyword evidence="3 4" id="KW-0408">Iron</keyword>
<dbReference type="OrthoDB" id="540174at2759"/>
<evidence type="ECO:0000256" key="2">
    <source>
        <dbReference type="ARBA" id="ARBA00022723"/>
    </source>
</evidence>
<evidence type="ECO:0000256" key="4">
    <source>
        <dbReference type="PIRSR" id="PIRSR600898-1"/>
    </source>
</evidence>
<dbReference type="EMBL" id="NHTK01001210">
    <property type="protein sequence ID" value="PPR01841.1"/>
    <property type="molecule type" value="Genomic_DNA"/>
</dbReference>
<dbReference type="InParanoid" id="A0A409YFR9"/>
<dbReference type="GO" id="GO:0020037">
    <property type="term" value="F:heme binding"/>
    <property type="evidence" value="ECO:0007669"/>
    <property type="project" value="InterPro"/>
</dbReference>
<dbReference type="PANTHER" id="PTHR28657">
    <property type="entry name" value="INDOLEAMINE 2,3-DIOXYGENASE"/>
    <property type="match status" value="1"/>
</dbReference>
<dbReference type="PANTHER" id="PTHR28657:SF5">
    <property type="entry name" value="INDOLEAMINE 2,3-DIOXYGENASE"/>
    <property type="match status" value="1"/>
</dbReference>
<comment type="similarity">
    <text evidence="1">Belongs to the indoleamine 2,3-dioxygenase family.</text>
</comment>
<protein>
    <recommendedName>
        <fullName evidence="8">Indoleamine 2,3-dioxygenase</fullName>
    </recommendedName>
</protein>
<dbReference type="AlphaFoldDB" id="A0A409YFR9"/>
<feature type="compositionally biased region" description="Low complexity" evidence="5">
    <location>
        <begin position="1"/>
        <end position="11"/>
    </location>
</feature>
<proteinExistence type="inferred from homology"/>
<dbReference type="GO" id="GO:0034354">
    <property type="term" value="P:'de novo' NAD+ biosynthetic process from L-tryptophan"/>
    <property type="evidence" value="ECO:0007669"/>
    <property type="project" value="TreeGrafter"/>
</dbReference>
<dbReference type="SUPFAM" id="SSF140959">
    <property type="entry name" value="Indolic compounds 2,3-dioxygenase-like"/>
    <property type="match status" value="1"/>
</dbReference>
<sequence length="622" mass="67684">MSHLPPTHFLSLPPPSPSSSPISSTSTTTGTGTVIPDTTTLAAHDFDVDSRTAFMPPSPPLARLPVEWEAWEEVLDGAVRGRLMLGSKVEEKGPGMGIGKDEEREREREKSEVWRESVRALPILPIHNLKKSPEPVLRRAHHVLAWIMHFYIHTLPPSSAIVIPRPLTIPLLRLSAYLKLPPMLTYSDDVLYNWRYENPAGEGEGEEDVHMPGDRESLMHPHALRALTTFTSTSDEEQFYMSSARLELAGCTTLELMRSIMDELFVGDDIAVRRITEYLGGLKDSIGELKERLMSVKEGVRPEVFYHDIRPWFSGQDSNAGREWVFEGIEELKDDGVDVPKELSGASAGQSSLIQALDVFLGVDSYADLEADGVVRGDEEKEAVKEKEMEKKENRRIERSTFMKRMRVYMPRHHRNFIEHLSNNPRPLREFVKRVVRESLSTSTTTTYSSSTTTSSSFSITTTTSSSLSLSSPSSSSDTTTTSTSTSSSATTTPALALMQAYNASLMALKAFRDAHMIIVALYIIGPARRKAAGASSSAGAGAGANGANGANGLSGGGGGERVSEYVSSPVSGTKEGGGEGGNRPLKGTGGTDLVRFLKGVRDHTKDAVMVVPGMEASLGSK</sequence>
<evidence type="ECO:0000313" key="7">
    <source>
        <dbReference type="Proteomes" id="UP000284842"/>
    </source>
</evidence>
<dbReference type="GO" id="GO:0019441">
    <property type="term" value="P:L-tryptophan catabolic process to kynurenine"/>
    <property type="evidence" value="ECO:0007669"/>
    <property type="project" value="InterPro"/>
</dbReference>
<keyword evidence="2 4" id="KW-0479">Metal-binding</keyword>
<comment type="caution">
    <text evidence="6">The sequence shown here is derived from an EMBL/GenBank/DDBJ whole genome shotgun (WGS) entry which is preliminary data.</text>
</comment>
<dbReference type="InterPro" id="IPR000898">
    <property type="entry name" value="Indolamine_dOase"/>
</dbReference>
<evidence type="ECO:0000256" key="3">
    <source>
        <dbReference type="ARBA" id="ARBA00023004"/>
    </source>
</evidence>
<gene>
    <name evidence="6" type="ORF">CVT24_001729</name>
</gene>
<dbReference type="Proteomes" id="UP000284842">
    <property type="component" value="Unassembled WGS sequence"/>
</dbReference>
<feature type="region of interest" description="Disordered" evidence="5">
    <location>
        <begin position="555"/>
        <end position="591"/>
    </location>
</feature>
<keyword evidence="4" id="KW-0349">Heme</keyword>
<dbReference type="GO" id="GO:0046872">
    <property type="term" value="F:metal ion binding"/>
    <property type="evidence" value="ECO:0007669"/>
    <property type="project" value="UniProtKB-KW"/>
</dbReference>